<name>A0AAD6JUC1_9ROSI</name>
<evidence type="ECO:0000313" key="3">
    <source>
        <dbReference type="Proteomes" id="UP001162972"/>
    </source>
</evidence>
<comment type="caution">
    <text evidence="2">The sequence shown here is derived from an EMBL/GenBank/DDBJ whole genome shotgun (WGS) entry which is preliminary data.</text>
</comment>
<dbReference type="EMBL" id="JAPFFJ010000014">
    <property type="protein sequence ID" value="KAJ6411324.1"/>
    <property type="molecule type" value="Genomic_DNA"/>
</dbReference>
<sequence>MFSPFFLVIMLLLSFFCKDISFYSKALLPFAKRVWGFCGWPQVQSLECLQSFEF</sequence>
<evidence type="ECO:0000256" key="1">
    <source>
        <dbReference type="SAM" id="SignalP"/>
    </source>
</evidence>
<gene>
    <name evidence="2" type="ORF">OIU84_007979</name>
</gene>
<feature type="signal peptide" evidence="1">
    <location>
        <begin position="1"/>
        <end position="21"/>
    </location>
</feature>
<evidence type="ECO:0000313" key="2">
    <source>
        <dbReference type="EMBL" id="KAJ6411324.1"/>
    </source>
</evidence>
<keyword evidence="1" id="KW-0732">Signal</keyword>
<organism evidence="2 3">
    <name type="scientific">Salix udensis</name>
    <dbReference type="NCBI Taxonomy" id="889485"/>
    <lineage>
        <taxon>Eukaryota</taxon>
        <taxon>Viridiplantae</taxon>
        <taxon>Streptophyta</taxon>
        <taxon>Embryophyta</taxon>
        <taxon>Tracheophyta</taxon>
        <taxon>Spermatophyta</taxon>
        <taxon>Magnoliopsida</taxon>
        <taxon>eudicotyledons</taxon>
        <taxon>Gunneridae</taxon>
        <taxon>Pentapetalae</taxon>
        <taxon>rosids</taxon>
        <taxon>fabids</taxon>
        <taxon>Malpighiales</taxon>
        <taxon>Salicaceae</taxon>
        <taxon>Saliceae</taxon>
        <taxon>Salix</taxon>
    </lineage>
</organism>
<feature type="chain" id="PRO_5042186054" evidence="1">
    <location>
        <begin position="22"/>
        <end position="54"/>
    </location>
</feature>
<reference evidence="2 3" key="1">
    <citation type="journal article" date="2023" name="Int. J. Mol. Sci.">
        <title>De Novo Assembly and Annotation of 11 Diverse Shrub Willow (Salix) Genomes Reveals Novel Gene Organization in Sex-Linked Regions.</title>
        <authorList>
            <person name="Hyden B."/>
            <person name="Feng K."/>
            <person name="Yates T.B."/>
            <person name="Jawdy S."/>
            <person name="Cereghino C."/>
            <person name="Smart L.B."/>
            <person name="Muchero W."/>
        </authorList>
    </citation>
    <scope>NUCLEOTIDE SEQUENCE [LARGE SCALE GENOMIC DNA]</scope>
    <source>
        <tissue evidence="2">Shoot tip</tissue>
    </source>
</reference>
<protein>
    <submittedName>
        <fullName evidence="2">Uncharacterized protein</fullName>
    </submittedName>
</protein>
<dbReference type="AlphaFoldDB" id="A0AAD6JUC1"/>
<dbReference type="Proteomes" id="UP001162972">
    <property type="component" value="Chromosome 15Z"/>
</dbReference>
<proteinExistence type="predicted"/>
<accession>A0AAD6JUC1</accession>
<keyword evidence="3" id="KW-1185">Reference proteome</keyword>